<organism evidence="4 5">
    <name type="scientific">Chaetomidium leptoderma</name>
    <dbReference type="NCBI Taxonomy" id="669021"/>
    <lineage>
        <taxon>Eukaryota</taxon>
        <taxon>Fungi</taxon>
        <taxon>Dikarya</taxon>
        <taxon>Ascomycota</taxon>
        <taxon>Pezizomycotina</taxon>
        <taxon>Sordariomycetes</taxon>
        <taxon>Sordariomycetidae</taxon>
        <taxon>Sordariales</taxon>
        <taxon>Chaetomiaceae</taxon>
        <taxon>Chaetomidium</taxon>
    </lineage>
</organism>
<comment type="caution">
    <text evidence="4">The sequence shown here is derived from an EMBL/GenBank/DDBJ whole genome shotgun (WGS) entry which is preliminary data.</text>
</comment>
<dbReference type="SMART" id="SM00248">
    <property type="entry name" value="ANK"/>
    <property type="match status" value="6"/>
</dbReference>
<dbReference type="GO" id="GO:0004842">
    <property type="term" value="F:ubiquitin-protein transferase activity"/>
    <property type="evidence" value="ECO:0007669"/>
    <property type="project" value="TreeGrafter"/>
</dbReference>
<keyword evidence="2 3" id="KW-0040">ANK repeat</keyword>
<dbReference type="EMBL" id="MU856939">
    <property type="protein sequence ID" value="KAK4153482.1"/>
    <property type="molecule type" value="Genomic_DNA"/>
</dbReference>
<dbReference type="InterPro" id="IPR036770">
    <property type="entry name" value="Ankyrin_rpt-contain_sf"/>
</dbReference>
<reference evidence="4" key="2">
    <citation type="submission" date="2023-05" db="EMBL/GenBank/DDBJ databases">
        <authorList>
            <consortium name="Lawrence Berkeley National Laboratory"/>
            <person name="Steindorff A."/>
            <person name="Hensen N."/>
            <person name="Bonometti L."/>
            <person name="Westerberg I."/>
            <person name="Brannstrom I.O."/>
            <person name="Guillou S."/>
            <person name="Cros-Aarteil S."/>
            <person name="Calhoun S."/>
            <person name="Haridas S."/>
            <person name="Kuo A."/>
            <person name="Mondo S."/>
            <person name="Pangilinan J."/>
            <person name="Riley R."/>
            <person name="Labutti K."/>
            <person name="Andreopoulos B."/>
            <person name="Lipzen A."/>
            <person name="Chen C."/>
            <person name="Yanf M."/>
            <person name="Daum C."/>
            <person name="Ng V."/>
            <person name="Clum A."/>
            <person name="Ohm R."/>
            <person name="Martin F."/>
            <person name="Silar P."/>
            <person name="Natvig D."/>
            <person name="Lalanne C."/>
            <person name="Gautier V."/>
            <person name="Ament-Velasquez S.L."/>
            <person name="Kruys A."/>
            <person name="Hutchinson M.I."/>
            <person name="Powell A.J."/>
            <person name="Barry K."/>
            <person name="Miller A.N."/>
            <person name="Grigoriev I.V."/>
            <person name="Debuchy R."/>
            <person name="Gladieux P."/>
            <person name="Thoren M.H."/>
            <person name="Johannesson H."/>
        </authorList>
    </citation>
    <scope>NUCLEOTIDE SEQUENCE</scope>
    <source>
        <strain evidence="4">CBS 538.74</strain>
    </source>
</reference>
<dbReference type="AlphaFoldDB" id="A0AAN6VKY9"/>
<dbReference type="PROSITE" id="PS50297">
    <property type="entry name" value="ANK_REP_REGION"/>
    <property type="match status" value="1"/>
</dbReference>
<evidence type="ECO:0000313" key="5">
    <source>
        <dbReference type="Proteomes" id="UP001302745"/>
    </source>
</evidence>
<dbReference type="Gene3D" id="1.25.40.20">
    <property type="entry name" value="Ankyrin repeat-containing domain"/>
    <property type="match status" value="2"/>
</dbReference>
<name>A0AAN6VKY9_9PEZI</name>
<dbReference type="Proteomes" id="UP001302745">
    <property type="component" value="Unassembled WGS sequence"/>
</dbReference>
<dbReference type="PANTHER" id="PTHR24171">
    <property type="entry name" value="ANKYRIN REPEAT DOMAIN-CONTAINING PROTEIN 39-RELATED"/>
    <property type="match status" value="1"/>
</dbReference>
<proteinExistence type="predicted"/>
<evidence type="ECO:0000256" key="3">
    <source>
        <dbReference type="PROSITE-ProRule" id="PRU00023"/>
    </source>
</evidence>
<dbReference type="PANTHER" id="PTHR24171:SF8">
    <property type="entry name" value="BRCA1-ASSOCIATED RING DOMAIN PROTEIN 1"/>
    <property type="match status" value="1"/>
</dbReference>
<evidence type="ECO:0000256" key="2">
    <source>
        <dbReference type="ARBA" id="ARBA00023043"/>
    </source>
</evidence>
<dbReference type="PROSITE" id="PS50088">
    <property type="entry name" value="ANK_REPEAT"/>
    <property type="match status" value="1"/>
</dbReference>
<gene>
    <name evidence="4" type="ORF">C8A00DRAFT_33773</name>
</gene>
<evidence type="ECO:0000313" key="4">
    <source>
        <dbReference type="EMBL" id="KAK4153482.1"/>
    </source>
</evidence>
<protein>
    <submittedName>
        <fullName evidence="4">Ankyrin repeat-containing domain protein</fullName>
    </submittedName>
</protein>
<keyword evidence="1" id="KW-0677">Repeat</keyword>
<feature type="repeat" description="ANK" evidence="3">
    <location>
        <begin position="195"/>
        <end position="223"/>
    </location>
</feature>
<dbReference type="InterPro" id="IPR002110">
    <property type="entry name" value="Ankyrin_rpt"/>
</dbReference>
<keyword evidence="5" id="KW-1185">Reference proteome</keyword>
<evidence type="ECO:0000256" key="1">
    <source>
        <dbReference type="ARBA" id="ARBA00022737"/>
    </source>
</evidence>
<dbReference type="Pfam" id="PF12796">
    <property type="entry name" value="Ank_2"/>
    <property type="match status" value="2"/>
</dbReference>
<sequence>MASLGSLPAEVFGLIARLIDDGHYEGTLAALAATCRGFYRLTMPHLYHEVVKRHPALLFWAALFGRVATAKRLIDAGARVSTAMAWQPWSQHDVDFENFESACDDLTPRKAYRWFRRCVATSQMIITKKIKHPYHYAFWFPIHLAAMSGSVEMVELLVSTSPSIMARRCYRLCKCLGEDSPRLSPEEQEPSLCLPLHVATCHGHLDVVRLLFEHGCGLTTTFKLREFEDLQWDVSTPPVHDALHEALHEALHDAARFGQVDVIKFILDGGYETNVHVLDGRQYPPIWHAYLHGQWEAIDVLLARGADIDDDVGYGYTPLIDACIRKNPVAVAELIDRSANANVVFYSAPPRMRHEHMREGILHFRRFEGIMLKGSQGPIDPWFRYFYLREAFTFLRPATVACLLEHPSMHFDEGDITDEADLPLAYLVRHAGKICARIYFDQSENVGAGSRLENIKSWMGCVAAFAQAGVDPAMRDRAGRSALDYLGEHIAYLGRDRFRSRLASVLRSAGGLNTGDPLLDPAACYEALKGADIEAEE</sequence>
<accession>A0AAN6VKY9</accession>
<dbReference type="SUPFAM" id="SSF48403">
    <property type="entry name" value="Ankyrin repeat"/>
    <property type="match status" value="1"/>
</dbReference>
<dbReference type="GO" id="GO:0085020">
    <property type="term" value="P:protein K6-linked ubiquitination"/>
    <property type="evidence" value="ECO:0007669"/>
    <property type="project" value="TreeGrafter"/>
</dbReference>
<reference evidence="4" key="1">
    <citation type="journal article" date="2023" name="Mol. Phylogenet. Evol.">
        <title>Genome-scale phylogeny and comparative genomics of the fungal order Sordariales.</title>
        <authorList>
            <person name="Hensen N."/>
            <person name="Bonometti L."/>
            <person name="Westerberg I."/>
            <person name="Brannstrom I.O."/>
            <person name="Guillou S."/>
            <person name="Cros-Aarteil S."/>
            <person name="Calhoun S."/>
            <person name="Haridas S."/>
            <person name="Kuo A."/>
            <person name="Mondo S."/>
            <person name="Pangilinan J."/>
            <person name="Riley R."/>
            <person name="LaButti K."/>
            <person name="Andreopoulos B."/>
            <person name="Lipzen A."/>
            <person name="Chen C."/>
            <person name="Yan M."/>
            <person name="Daum C."/>
            <person name="Ng V."/>
            <person name="Clum A."/>
            <person name="Steindorff A."/>
            <person name="Ohm R.A."/>
            <person name="Martin F."/>
            <person name="Silar P."/>
            <person name="Natvig D.O."/>
            <person name="Lalanne C."/>
            <person name="Gautier V."/>
            <person name="Ament-Velasquez S.L."/>
            <person name="Kruys A."/>
            <person name="Hutchinson M.I."/>
            <person name="Powell A.J."/>
            <person name="Barry K."/>
            <person name="Miller A.N."/>
            <person name="Grigoriev I.V."/>
            <person name="Debuchy R."/>
            <person name="Gladieux P."/>
            <person name="Hiltunen Thoren M."/>
            <person name="Johannesson H."/>
        </authorList>
    </citation>
    <scope>NUCLEOTIDE SEQUENCE</scope>
    <source>
        <strain evidence="4">CBS 538.74</strain>
    </source>
</reference>